<evidence type="ECO:0000256" key="14">
    <source>
        <dbReference type="ARBA" id="ARBA00030048"/>
    </source>
</evidence>
<dbReference type="NCBIfam" id="TIGR01499">
    <property type="entry name" value="folC"/>
    <property type="match status" value="1"/>
</dbReference>
<evidence type="ECO:0000256" key="9">
    <source>
        <dbReference type="ARBA" id="ARBA00022723"/>
    </source>
</evidence>
<comment type="catalytic activity">
    <reaction evidence="18">
        <text>10-formyltetrahydrofolyl-(gamma-L-Glu)(n) + L-glutamate + ATP = 10-formyltetrahydrofolyl-(gamma-L-Glu)(n+1) + ADP + phosphate + H(+)</text>
        <dbReference type="Rhea" id="RHEA:51904"/>
        <dbReference type="Rhea" id="RHEA-COMP:13088"/>
        <dbReference type="Rhea" id="RHEA-COMP:14300"/>
        <dbReference type="ChEBI" id="CHEBI:15378"/>
        <dbReference type="ChEBI" id="CHEBI:29985"/>
        <dbReference type="ChEBI" id="CHEBI:30616"/>
        <dbReference type="ChEBI" id="CHEBI:43474"/>
        <dbReference type="ChEBI" id="CHEBI:134413"/>
        <dbReference type="ChEBI" id="CHEBI:456216"/>
        <dbReference type="EC" id="6.3.2.17"/>
    </reaction>
</comment>
<evidence type="ECO:0000259" key="22">
    <source>
        <dbReference type="Pfam" id="PF02875"/>
    </source>
</evidence>
<dbReference type="GO" id="GO:0046654">
    <property type="term" value="P:tetrahydrofolate biosynthetic process"/>
    <property type="evidence" value="ECO:0007669"/>
    <property type="project" value="UniProtKB-UniPathway"/>
</dbReference>
<evidence type="ECO:0000256" key="16">
    <source>
        <dbReference type="ARBA" id="ARBA00032510"/>
    </source>
</evidence>
<dbReference type="NCBIfam" id="NF008101">
    <property type="entry name" value="PRK10846.1"/>
    <property type="match status" value="1"/>
</dbReference>
<reference evidence="24 25" key="1">
    <citation type="submission" date="2017-02" db="EMBL/GenBank/DDBJ databases">
        <authorList>
            <person name="Dridi B."/>
        </authorList>
    </citation>
    <scope>NUCLEOTIDE SEQUENCE [LARGE SCALE GENOMIC DNA]</scope>
    <source>
        <strain evidence="24 25">JB380</strain>
    </source>
</reference>
<evidence type="ECO:0000256" key="13">
    <source>
        <dbReference type="ARBA" id="ARBA00022909"/>
    </source>
</evidence>
<dbReference type="InterPro" id="IPR036615">
    <property type="entry name" value="Mur_ligase_C_dom_sf"/>
</dbReference>
<keyword evidence="10 21" id="KW-0547">Nucleotide-binding</keyword>
<evidence type="ECO:0000256" key="2">
    <source>
        <dbReference type="ARBA" id="ARBA00004799"/>
    </source>
</evidence>
<dbReference type="EMBL" id="FUKM01000028">
    <property type="protein sequence ID" value="SJN11866.1"/>
    <property type="molecule type" value="Genomic_DNA"/>
</dbReference>
<feature type="domain" description="Mur ligase C-terminal" evidence="22">
    <location>
        <begin position="293"/>
        <end position="411"/>
    </location>
</feature>
<keyword evidence="13" id="KW-0289">Folate biosynthesis</keyword>
<evidence type="ECO:0000313" key="24">
    <source>
        <dbReference type="EMBL" id="SJN11866.1"/>
    </source>
</evidence>
<evidence type="ECO:0000256" key="3">
    <source>
        <dbReference type="ARBA" id="ARBA00005150"/>
    </source>
</evidence>
<evidence type="ECO:0000256" key="7">
    <source>
        <dbReference type="ARBA" id="ARBA00019357"/>
    </source>
</evidence>
<evidence type="ECO:0000313" key="25">
    <source>
        <dbReference type="Proteomes" id="UP000196331"/>
    </source>
</evidence>
<comment type="function">
    <text evidence="1">Functions in two distinct reactions of the de novo folate biosynthetic pathway. Catalyzes the addition of a glutamate residue to dihydropteroate (7,8-dihydropteroate or H2Pte) to form dihydrofolate (7,8-dihydrofolate monoglutamate or H2Pte-Glu). Also catalyzes successive additions of L-glutamate to tetrahydrofolate or 10-formyltetrahydrofolate or 5,10-methylenetetrahydrofolate, leading to folylpolyglutamate derivatives.</text>
</comment>
<evidence type="ECO:0000256" key="19">
    <source>
        <dbReference type="ARBA" id="ARBA00049035"/>
    </source>
</evidence>
<keyword evidence="12" id="KW-0460">Magnesium</keyword>
<dbReference type="SUPFAM" id="SSF53623">
    <property type="entry name" value="MurD-like peptide ligases, catalytic domain"/>
    <property type="match status" value="1"/>
</dbReference>
<dbReference type="InterPro" id="IPR013221">
    <property type="entry name" value="Mur_ligase_cen"/>
</dbReference>
<dbReference type="Proteomes" id="UP000196331">
    <property type="component" value="Unassembled WGS sequence"/>
</dbReference>
<gene>
    <name evidence="24" type="ORF">CZ787_06815</name>
</gene>
<keyword evidence="9" id="KW-0479">Metal-binding</keyword>
<keyword evidence="8 21" id="KW-0436">Ligase</keyword>
<accession>A0A1R4HWN0</accession>
<evidence type="ECO:0000256" key="4">
    <source>
        <dbReference type="ARBA" id="ARBA00008276"/>
    </source>
</evidence>
<dbReference type="Gene3D" id="3.40.1190.10">
    <property type="entry name" value="Mur-like, catalytic domain"/>
    <property type="match status" value="1"/>
</dbReference>
<dbReference type="InterPro" id="IPR004101">
    <property type="entry name" value="Mur_ligase_C"/>
</dbReference>
<evidence type="ECO:0000259" key="23">
    <source>
        <dbReference type="Pfam" id="PF08245"/>
    </source>
</evidence>
<dbReference type="GO" id="GO:0004326">
    <property type="term" value="F:tetrahydrofolylpolyglutamate synthase activity"/>
    <property type="evidence" value="ECO:0007669"/>
    <property type="project" value="UniProtKB-EC"/>
</dbReference>
<comment type="pathway">
    <text evidence="3">Cofactor biosynthesis; tetrahydrofolylpolyglutamate biosynthesis.</text>
</comment>
<feature type="domain" description="Mur ligase central" evidence="23">
    <location>
        <begin position="48"/>
        <end position="193"/>
    </location>
</feature>
<dbReference type="GO" id="GO:0046872">
    <property type="term" value="F:metal ion binding"/>
    <property type="evidence" value="ECO:0007669"/>
    <property type="project" value="UniProtKB-KW"/>
</dbReference>
<dbReference type="UniPathway" id="UPA00077">
    <property type="reaction ID" value="UER00157"/>
</dbReference>
<evidence type="ECO:0000256" key="1">
    <source>
        <dbReference type="ARBA" id="ARBA00002714"/>
    </source>
</evidence>
<evidence type="ECO:0000256" key="8">
    <source>
        <dbReference type="ARBA" id="ARBA00022598"/>
    </source>
</evidence>
<dbReference type="PANTHER" id="PTHR11136:SF0">
    <property type="entry name" value="DIHYDROFOLATE SYNTHETASE-RELATED"/>
    <property type="match status" value="1"/>
</dbReference>
<dbReference type="PIRSF" id="PIRSF001563">
    <property type="entry name" value="Folylpolyglu_synth"/>
    <property type="match status" value="1"/>
</dbReference>
<protein>
    <recommendedName>
        <fullName evidence="7">Dihydrofolate synthase/folylpolyglutamate synthase</fullName>
        <ecNumber evidence="5">6.3.2.12</ecNumber>
        <ecNumber evidence="6">6.3.2.17</ecNumber>
    </recommendedName>
    <alternativeName>
        <fullName evidence="16">Folylpoly-gamma-glutamate synthetase-dihydrofolate synthetase</fullName>
    </alternativeName>
    <alternativeName>
        <fullName evidence="14">Folylpolyglutamate synthetase</fullName>
    </alternativeName>
    <alternativeName>
        <fullName evidence="15">Tetrahydrofolylpolyglutamate synthase</fullName>
    </alternativeName>
</protein>
<dbReference type="PANTHER" id="PTHR11136">
    <property type="entry name" value="FOLYLPOLYGLUTAMATE SYNTHASE-RELATED"/>
    <property type="match status" value="1"/>
</dbReference>
<comment type="similarity">
    <text evidence="4 21">Belongs to the folylpolyglutamate synthase family.</text>
</comment>
<evidence type="ECO:0000256" key="12">
    <source>
        <dbReference type="ARBA" id="ARBA00022842"/>
    </source>
</evidence>
<evidence type="ECO:0000256" key="18">
    <source>
        <dbReference type="ARBA" id="ARBA00047808"/>
    </source>
</evidence>
<dbReference type="GO" id="GO:0046656">
    <property type="term" value="P:folic acid biosynthetic process"/>
    <property type="evidence" value="ECO:0007669"/>
    <property type="project" value="UniProtKB-KW"/>
</dbReference>
<evidence type="ECO:0000256" key="6">
    <source>
        <dbReference type="ARBA" id="ARBA00013025"/>
    </source>
</evidence>
<organism evidence="24 25">
    <name type="scientific">Halomonas citrativorans</name>
    <dbReference type="NCBI Taxonomy" id="2742612"/>
    <lineage>
        <taxon>Bacteria</taxon>
        <taxon>Pseudomonadati</taxon>
        <taxon>Pseudomonadota</taxon>
        <taxon>Gammaproteobacteria</taxon>
        <taxon>Oceanospirillales</taxon>
        <taxon>Halomonadaceae</taxon>
        <taxon>Halomonas</taxon>
    </lineage>
</organism>
<dbReference type="GO" id="GO:0005524">
    <property type="term" value="F:ATP binding"/>
    <property type="evidence" value="ECO:0007669"/>
    <property type="project" value="UniProtKB-KW"/>
</dbReference>
<dbReference type="InterPro" id="IPR036565">
    <property type="entry name" value="Mur-like_cat_sf"/>
</dbReference>
<evidence type="ECO:0000256" key="21">
    <source>
        <dbReference type="PIRNR" id="PIRNR001563"/>
    </source>
</evidence>
<dbReference type="Pfam" id="PF08245">
    <property type="entry name" value="Mur_ligase_M"/>
    <property type="match status" value="1"/>
</dbReference>
<sequence>MPKSLAEWLQHLETLHPVGIDLGLERVSRVAERMGLFKRPIANRVVIVAGTNGKGSTVAMVDAVARAHGWHVGTYSSPHLLRYNERVRINGQEADDACLVEGFERVEQARLEAPEISLTYFEAGTLCALWCLAQAELDLAVLEVGLGGRLDAVNIINADVAVVTTIAQDHASFLGTDIAQIGLEKAGIFRPLRPAVLGSESLPGSVADAAIALAAPVYRLGLAFNHSAEENSHLPWCWSGLTAMGETLSLDALPDPGLPVDNAATALQALALTGLTLTLKATQNALASVNLPGRMQWIGQWCLDVGHNPHAATYVARHLPVPPDTGRQWAVIGMLNDKDVDGVIAALAPRITDWVCVTLDGERGHTANELAERIKAHGGCVRLCADSPEAGVDAMAEMLTDKDRILVTGSFFTVAALLARSLPQASRS</sequence>
<comment type="caution">
    <text evidence="24">The sequence shown here is derived from an EMBL/GenBank/DDBJ whole genome shotgun (WGS) entry which is preliminary data.</text>
</comment>
<dbReference type="RefSeq" id="WP_087107448.1">
    <property type="nucleotide sequence ID" value="NZ_FUKM01000028.1"/>
</dbReference>
<evidence type="ECO:0000256" key="10">
    <source>
        <dbReference type="ARBA" id="ARBA00022741"/>
    </source>
</evidence>
<dbReference type="EC" id="6.3.2.17" evidence="6"/>
<comment type="catalytic activity">
    <reaction evidence="17">
        <text>(6S)-5,6,7,8-tetrahydrofolyl-(gamma-L-Glu)(n) + L-glutamate + ATP = (6S)-5,6,7,8-tetrahydrofolyl-(gamma-L-Glu)(n+1) + ADP + phosphate + H(+)</text>
        <dbReference type="Rhea" id="RHEA:10580"/>
        <dbReference type="Rhea" id="RHEA-COMP:14738"/>
        <dbReference type="Rhea" id="RHEA-COMP:14740"/>
        <dbReference type="ChEBI" id="CHEBI:15378"/>
        <dbReference type="ChEBI" id="CHEBI:29985"/>
        <dbReference type="ChEBI" id="CHEBI:30616"/>
        <dbReference type="ChEBI" id="CHEBI:43474"/>
        <dbReference type="ChEBI" id="CHEBI:141005"/>
        <dbReference type="ChEBI" id="CHEBI:456216"/>
        <dbReference type="EC" id="6.3.2.17"/>
    </reaction>
</comment>
<comment type="catalytic activity">
    <reaction evidence="19">
        <text>(6R)-5,10-methylenetetrahydrofolyl-(gamma-L-Glu)(n) + L-glutamate + ATP = (6R)-5,10-methylenetetrahydrofolyl-(gamma-L-Glu)(n+1) + ADP + phosphate + H(+)</text>
        <dbReference type="Rhea" id="RHEA:51912"/>
        <dbReference type="Rhea" id="RHEA-COMP:13257"/>
        <dbReference type="Rhea" id="RHEA-COMP:13258"/>
        <dbReference type="ChEBI" id="CHEBI:15378"/>
        <dbReference type="ChEBI" id="CHEBI:29985"/>
        <dbReference type="ChEBI" id="CHEBI:30616"/>
        <dbReference type="ChEBI" id="CHEBI:43474"/>
        <dbReference type="ChEBI" id="CHEBI:136572"/>
        <dbReference type="ChEBI" id="CHEBI:456216"/>
        <dbReference type="EC" id="6.3.2.17"/>
    </reaction>
</comment>
<dbReference type="GO" id="GO:0008841">
    <property type="term" value="F:dihydrofolate synthase activity"/>
    <property type="evidence" value="ECO:0007669"/>
    <property type="project" value="UniProtKB-EC"/>
</dbReference>
<dbReference type="SUPFAM" id="SSF53244">
    <property type="entry name" value="MurD-like peptide ligases, peptide-binding domain"/>
    <property type="match status" value="1"/>
</dbReference>
<dbReference type="EC" id="6.3.2.12" evidence="5"/>
<name>A0A1R4HWN0_9GAMM</name>
<dbReference type="Gene3D" id="3.90.190.20">
    <property type="entry name" value="Mur ligase, C-terminal domain"/>
    <property type="match status" value="1"/>
</dbReference>
<evidence type="ECO:0000256" key="15">
    <source>
        <dbReference type="ARBA" id="ARBA00030592"/>
    </source>
</evidence>
<comment type="pathway">
    <text evidence="2">Cofactor biosynthesis; tetrahydrofolate biosynthesis; 7,8-dihydrofolate from 2-amino-4-hydroxy-6-hydroxymethyl-7,8-dihydropteridine diphosphate and 4-aminobenzoate: step 2/2.</text>
</comment>
<keyword evidence="11 21" id="KW-0067">ATP-binding</keyword>
<dbReference type="InterPro" id="IPR001645">
    <property type="entry name" value="Folylpolyglutamate_synth"/>
</dbReference>
<evidence type="ECO:0000256" key="11">
    <source>
        <dbReference type="ARBA" id="ARBA00022840"/>
    </source>
</evidence>
<evidence type="ECO:0000256" key="5">
    <source>
        <dbReference type="ARBA" id="ARBA00013023"/>
    </source>
</evidence>
<evidence type="ECO:0000256" key="17">
    <source>
        <dbReference type="ARBA" id="ARBA00047493"/>
    </source>
</evidence>
<dbReference type="Pfam" id="PF02875">
    <property type="entry name" value="Mur_ligase_C"/>
    <property type="match status" value="1"/>
</dbReference>
<evidence type="ECO:0000256" key="20">
    <source>
        <dbReference type="ARBA" id="ARBA00049161"/>
    </source>
</evidence>
<proteinExistence type="inferred from homology"/>
<comment type="catalytic activity">
    <reaction evidence="20">
        <text>7,8-dihydropteroate + L-glutamate + ATP = 7,8-dihydrofolate + ADP + phosphate + H(+)</text>
        <dbReference type="Rhea" id="RHEA:23584"/>
        <dbReference type="ChEBI" id="CHEBI:15378"/>
        <dbReference type="ChEBI" id="CHEBI:17839"/>
        <dbReference type="ChEBI" id="CHEBI:29985"/>
        <dbReference type="ChEBI" id="CHEBI:30616"/>
        <dbReference type="ChEBI" id="CHEBI:43474"/>
        <dbReference type="ChEBI" id="CHEBI:57451"/>
        <dbReference type="ChEBI" id="CHEBI:456216"/>
        <dbReference type="EC" id="6.3.2.12"/>
    </reaction>
</comment>
<dbReference type="AlphaFoldDB" id="A0A1R4HWN0"/>
<dbReference type="OrthoDB" id="9809356at2"/>
<dbReference type="GO" id="GO:0005737">
    <property type="term" value="C:cytoplasm"/>
    <property type="evidence" value="ECO:0007669"/>
    <property type="project" value="TreeGrafter"/>
</dbReference>